<feature type="compositionally biased region" description="Basic residues" evidence="1">
    <location>
        <begin position="178"/>
        <end position="190"/>
    </location>
</feature>
<protein>
    <submittedName>
        <fullName evidence="2">Unannotated protein</fullName>
    </submittedName>
</protein>
<evidence type="ECO:0000313" key="2">
    <source>
        <dbReference type="EMBL" id="CAB5002047.1"/>
    </source>
</evidence>
<accession>A0A6J7P9K8</accession>
<feature type="region of interest" description="Disordered" evidence="1">
    <location>
        <begin position="178"/>
        <end position="201"/>
    </location>
</feature>
<proteinExistence type="predicted"/>
<dbReference type="AlphaFoldDB" id="A0A6J7P9K8"/>
<dbReference type="EMBL" id="CAFBOM010000320">
    <property type="protein sequence ID" value="CAB5002047.1"/>
    <property type="molecule type" value="Genomic_DNA"/>
</dbReference>
<reference evidence="2" key="1">
    <citation type="submission" date="2020-05" db="EMBL/GenBank/DDBJ databases">
        <authorList>
            <person name="Chiriac C."/>
            <person name="Salcher M."/>
            <person name="Ghai R."/>
            <person name="Kavagutti S V."/>
        </authorList>
    </citation>
    <scope>NUCLEOTIDE SEQUENCE</scope>
</reference>
<organism evidence="2">
    <name type="scientific">freshwater metagenome</name>
    <dbReference type="NCBI Taxonomy" id="449393"/>
    <lineage>
        <taxon>unclassified sequences</taxon>
        <taxon>metagenomes</taxon>
        <taxon>ecological metagenomes</taxon>
    </lineage>
</organism>
<sequence length="201" mass="21942">MLSPLAQRVDHPVEFKTLQCPRCNEQLLECRHDAASRSTDKARVGRDASPPEHDETLVDGDRLDGALHARSGIAIGRQEGDADRVVPGGRQVEVHGRSKERVGNLQEDAGTITAVRLAARRSAVLKVAQGGQRIGDDAVRRDSSERRKEGDAAGVMLAGGVIEALSGRHIRIRVLHHGSNRRRRTRRSRPGKGMTRVPGLQ</sequence>
<evidence type="ECO:0000256" key="1">
    <source>
        <dbReference type="SAM" id="MobiDB-lite"/>
    </source>
</evidence>
<gene>
    <name evidence="2" type="ORF">UFOPK3957_01637</name>
</gene>
<name>A0A6J7P9K8_9ZZZZ</name>
<feature type="region of interest" description="Disordered" evidence="1">
    <location>
        <begin position="34"/>
        <end position="56"/>
    </location>
</feature>